<proteinExistence type="predicted"/>
<name>A0ACC1RE65_9HYPO</name>
<organism evidence="1 2">
    <name type="scientific">Fusarium decemcellulare</name>
    <dbReference type="NCBI Taxonomy" id="57161"/>
    <lineage>
        <taxon>Eukaryota</taxon>
        <taxon>Fungi</taxon>
        <taxon>Dikarya</taxon>
        <taxon>Ascomycota</taxon>
        <taxon>Pezizomycotina</taxon>
        <taxon>Sordariomycetes</taxon>
        <taxon>Hypocreomycetidae</taxon>
        <taxon>Hypocreales</taxon>
        <taxon>Nectriaceae</taxon>
        <taxon>Fusarium</taxon>
        <taxon>Fusarium decemcellulare species complex</taxon>
    </lineage>
</organism>
<gene>
    <name evidence="1" type="ORF">NM208_g15221</name>
</gene>
<evidence type="ECO:0000313" key="1">
    <source>
        <dbReference type="EMBL" id="KAJ3513186.1"/>
    </source>
</evidence>
<evidence type="ECO:0000313" key="2">
    <source>
        <dbReference type="Proteomes" id="UP001148629"/>
    </source>
</evidence>
<protein>
    <submittedName>
        <fullName evidence="1">Uncharacterized protein</fullName>
    </submittedName>
</protein>
<keyword evidence="2" id="KW-1185">Reference proteome</keyword>
<comment type="caution">
    <text evidence="1">The sequence shown here is derived from an EMBL/GenBank/DDBJ whole genome shotgun (WGS) entry which is preliminary data.</text>
</comment>
<sequence length="951" mass="108316">MPAEHVNFYTPENRKFYSEFTYQDLKPESNSIRLLRIKPPTSWDVVKSEPIECELLDDLPLVSVKGKYTTLSYCAGSPTDIEQVVINGFCFNAFANLGHALRQARHFWKDKFDKRELLLWADQMCINQNSPSERSHQVKLMRDIYAACEQVLVSLSTEKCSGGGLRWMQLRLEELKSQKDIKGKSAILSTLTSHDRDEQLPKGGANALCRTVVGSSWWARAWIRQEFICSPDAYFMAAFESLHWLCLRSLTSVLYKAIPKSYDIRSRHDELEFLTAHEVILSLIDAKLHVSQHPASFPGLVSTLQLAHSWKASDPRDLIYASFGVSNHSYGLWPDYSMNTSFHDVCIQLACNVIRHDRSLDILEQAYLTQMAARNLDLPSWVPDWKKRPDPFLTPERRTSCATKFSVYPDKSRTDFFSFYPDKSSRQNRILMVRGIMRGMVGPRRYDGGDIGRGSKPVVTVTILLSPLSPFPPHPTFHRPWPRSQNPEDGDNSGLPALIVMESGFRLSDGVFTASAGNVARVDGSRLRALFDPTSLLVEHEQDEAAEAAAVLSNKEFVAGQLKHYGIKFSSTAKLGAIREVLRQAVDQGKCDRVPRSVRRIEEALRRDAEQQWDLDWEDDDFAQCTTPRRKSRTPEPLALHGYTEIDELHELAKTIPDLAVINAVSGDDRIVCVGWDYDAVLDLSRSIGGTRRKGKERQREDDRENDVHHQPCATVSRQRLYKDLALSISIAETHRRGKKRQRKDDWENDVHHQPYATASRQRPLGDGNDDATQPLDLDCLQGSYVIESGEMSFWNRHGLTLDIGKVKDGVLMAAYNFGEYEGTMVLSPSEEALHVWTLMNDTPKRTLKQLGLTKRPKATPSLSRRLFYQIRGREMGNGMIFYSPESGHIDFLDDECTRFEGLVNELGAMGGRIEFSGFKVSDMSRKCVQPWSSFSEKVYDYENRARWRRR</sequence>
<reference evidence="1" key="1">
    <citation type="submission" date="2022-08" db="EMBL/GenBank/DDBJ databases">
        <title>Genome Sequence of Fusarium decemcellulare.</title>
        <authorList>
            <person name="Buettner E."/>
        </authorList>
    </citation>
    <scope>NUCLEOTIDE SEQUENCE</scope>
    <source>
        <strain evidence="1">Babe19</strain>
    </source>
</reference>
<dbReference type="Proteomes" id="UP001148629">
    <property type="component" value="Unassembled WGS sequence"/>
</dbReference>
<accession>A0ACC1RE65</accession>
<dbReference type="EMBL" id="JANRMS010003957">
    <property type="protein sequence ID" value="KAJ3513186.1"/>
    <property type="molecule type" value="Genomic_DNA"/>
</dbReference>